<dbReference type="InterPro" id="IPR009056">
    <property type="entry name" value="Cyt_c-like_dom"/>
</dbReference>
<keyword evidence="5" id="KW-0732">Signal</keyword>
<evidence type="ECO:0000256" key="6">
    <source>
        <dbReference type="ARBA" id="ARBA00022737"/>
    </source>
</evidence>
<dbReference type="PROSITE" id="PS51318">
    <property type="entry name" value="TAT"/>
    <property type="match status" value="1"/>
</dbReference>
<keyword evidence="10" id="KW-1133">Transmembrane helix</keyword>
<evidence type="ECO:0000259" key="11">
    <source>
        <dbReference type="PROSITE" id="PS51007"/>
    </source>
</evidence>
<dbReference type="PANTHER" id="PTHR35008:SF8">
    <property type="entry name" value="ALCOHOL DEHYDROGENASE CYTOCHROME C SUBUNIT"/>
    <property type="match status" value="1"/>
</dbReference>
<evidence type="ECO:0000256" key="10">
    <source>
        <dbReference type="SAM" id="Phobius"/>
    </source>
</evidence>
<dbReference type="PROSITE" id="PS51007">
    <property type="entry name" value="CYTC"/>
    <property type="match status" value="3"/>
</dbReference>
<keyword evidence="3 9" id="KW-0349">Heme</keyword>
<feature type="domain" description="Cytochrome c" evidence="11">
    <location>
        <begin position="198"/>
        <end position="306"/>
    </location>
</feature>
<proteinExistence type="predicted"/>
<dbReference type="Proteomes" id="UP001597413">
    <property type="component" value="Unassembled WGS sequence"/>
</dbReference>
<dbReference type="Pfam" id="PF00034">
    <property type="entry name" value="Cytochrom_C"/>
    <property type="match status" value="2"/>
</dbReference>
<keyword evidence="8 10" id="KW-0472">Membrane</keyword>
<dbReference type="PANTHER" id="PTHR35008">
    <property type="entry name" value="BLL4482 PROTEIN-RELATED"/>
    <property type="match status" value="1"/>
</dbReference>
<dbReference type="InterPro" id="IPR036909">
    <property type="entry name" value="Cyt_c-like_dom_sf"/>
</dbReference>
<keyword evidence="7 9" id="KW-0408">Iron</keyword>
<dbReference type="RefSeq" id="WP_377388988.1">
    <property type="nucleotide sequence ID" value="NZ_JBHUIX010000009.1"/>
</dbReference>
<comment type="caution">
    <text evidence="12">The sequence shown here is derived from an EMBL/GenBank/DDBJ whole genome shotgun (WGS) entry which is preliminary data.</text>
</comment>
<evidence type="ECO:0000313" key="13">
    <source>
        <dbReference type="Proteomes" id="UP001597413"/>
    </source>
</evidence>
<evidence type="ECO:0000256" key="3">
    <source>
        <dbReference type="ARBA" id="ARBA00022617"/>
    </source>
</evidence>
<dbReference type="SUPFAM" id="SSF46626">
    <property type="entry name" value="Cytochrome c"/>
    <property type="match status" value="3"/>
</dbReference>
<dbReference type="InterPro" id="IPR051459">
    <property type="entry name" value="Cytochrome_c-type_DH"/>
</dbReference>
<dbReference type="Pfam" id="PF13442">
    <property type="entry name" value="Cytochrome_CBB3"/>
    <property type="match status" value="1"/>
</dbReference>
<feature type="domain" description="Cytochrome c" evidence="11">
    <location>
        <begin position="323"/>
        <end position="405"/>
    </location>
</feature>
<evidence type="ECO:0000256" key="2">
    <source>
        <dbReference type="ARBA" id="ARBA00022475"/>
    </source>
</evidence>
<keyword evidence="2" id="KW-1003">Cell membrane</keyword>
<keyword evidence="6" id="KW-0677">Repeat</keyword>
<evidence type="ECO:0000256" key="9">
    <source>
        <dbReference type="PROSITE-ProRule" id="PRU00433"/>
    </source>
</evidence>
<reference evidence="13" key="1">
    <citation type="journal article" date="2019" name="Int. J. Syst. Evol. Microbiol.">
        <title>The Global Catalogue of Microorganisms (GCM) 10K type strain sequencing project: providing services to taxonomists for standard genome sequencing and annotation.</title>
        <authorList>
            <consortium name="The Broad Institute Genomics Platform"/>
            <consortium name="The Broad Institute Genome Sequencing Center for Infectious Disease"/>
            <person name="Wu L."/>
            <person name="Ma J."/>
        </authorList>
    </citation>
    <scope>NUCLEOTIDE SEQUENCE [LARGE SCALE GENOMIC DNA]</scope>
    <source>
        <strain evidence="13">CCUG 55131</strain>
    </source>
</reference>
<feature type="domain" description="Cytochrome c" evidence="11">
    <location>
        <begin position="53"/>
        <end position="156"/>
    </location>
</feature>
<protein>
    <submittedName>
        <fullName evidence="12">C-type cytochrome</fullName>
    </submittedName>
</protein>
<keyword evidence="10" id="KW-0812">Transmembrane</keyword>
<organism evidence="12 13">
    <name type="scientific">Rhodobacter lacus</name>
    <dbReference type="NCBI Taxonomy" id="1641972"/>
    <lineage>
        <taxon>Bacteria</taxon>
        <taxon>Pseudomonadati</taxon>
        <taxon>Pseudomonadota</taxon>
        <taxon>Alphaproteobacteria</taxon>
        <taxon>Rhodobacterales</taxon>
        <taxon>Rhodobacter group</taxon>
        <taxon>Rhodobacter</taxon>
    </lineage>
</organism>
<dbReference type="Gene3D" id="1.10.760.10">
    <property type="entry name" value="Cytochrome c-like domain"/>
    <property type="match status" value="3"/>
</dbReference>
<keyword evidence="13" id="KW-1185">Reference proteome</keyword>
<dbReference type="InterPro" id="IPR014353">
    <property type="entry name" value="Membr-bd_ADH_cyt_c"/>
</dbReference>
<evidence type="ECO:0000313" key="12">
    <source>
        <dbReference type="EMBL" id="MFD2173992.1"/>
    </source>
</evidence>
<name>A0ABW5A6P4_9RHOB</name>
<sequence>MTSPKSSSLRRTLMIGGAIGVLAAIAAGGYFLSPVARKAAQTPMPALGQHLDDQIARGEYVARAADCAPCHTAEGGVPYAGGLVIHTPFGDMASANITPDPVTGIGGWSRDAFADAVREGVTSHPGNLYPTMIFTSYAKMSDADIDALYAYFMSLAPVRQAVPDLERNFPFNYRLLLSGWRKLFFDNREFEPDPAKSDAVNLGAYLVEGPAHCAECHTPRNAFGAMKPDQSLTGAQIDGFYAPNLTPDPETGLGDWSEADLYAYLAGHGSRHGGPFGPMHDVVAEGTSHLTETDLRAIAAYLHQLPPVRTVTGAALDHAQAQASITRGQTTYRANCAACHQLNGEGLPDFAPALADLHAVGAASANLIMPVLTGLSDKDGTVTMPAFLLDDAAIADIANYVRNAMNDTQHATATPEQVAAARASLH</sequence>
<evidence type="ECO:0000256" key="5">
    <source>
        <dbReference type="ARBA" id="ARBA00022729"/>
    </source>
</evidence>
<feature type="transmembrane region" description="Helical" evidence="10">
    <location>
        <begin position="12"/>
        <end position="32"/>
    </location>
</feature>
<evidence type="ECO:0000256" key="1">
    <source>
        <dbReference type="ARBA" id="ARBA00004236"/>
    </source>
</evidence>
<evidence type="ECO:0000256" key="7">
    <source>
        <dbReference type="ARBA" id="ARBA00023004"/>
    </source>
</evidence>
<dbReference type="PIRSF" id="PIRSF000018">
    <property type="entry name" value="Mb_ADH_cyt_c"/>
    <property type="match status" value="1"/>
</dbReference>
<evidence type="ECO:0000256" key="4">
    <source>
        <dbReference type="ARBA" id="ARBA00022723"/>
    </source>
</evidence>
<keyword evidence="4 9" id="KW-0479">Metal-binding</keyword>
<comment type="subcellular location">
    <subcellularLocation>
        <location evidence="1">Cell membrane</location>
    </subcellularLocation>
</comment>
<dbReference type="EMBL" id="JBHUIX010000009">
    <property type="protein sequence ID" value="MFD2173992.1"/>
    <property type="molecule type" value="Genomic_DNA"/>
</dbReference>
<accession>A0ABW5A6P4</accession>
<evidence type="ECO:0000256" key="8">
    <source>
        <dbReference type="ARBA" id="ARBA00023136"/>
    </source>
</evidence>
<dbReference type="InterPro" id="IPR006311">
    <property type="entry name" value="TAT_signal"/>
</dbReference>
<gene>
    <name evidence="12" type="ORF">ACFSM0_07820</name>
</gene>